<dbReference type="GO" id="GO:0005886">
    <property type="term" value="C:plasma membrane"/>
    <property type="evidence" value="ECO:0007669"/>
    <property type="project" value="UniProtKB-ARBA"/>
</dbReference>
<dbReference type="Pfam" id="PF09335">
    <property type="entry name" value="VTT_dom"/>
    <property type="match status" value="1"/>
</dbReference>
<keyword evidence="4" id="KW-1185">Reference proteome</keyword>
<keyword evidence="1" id="KW-1133">Transmembrane helix</keyword>
<dbReference type="AlphaFoldDB" id="A0A1G8W988"/>
<dbReference type="STRING" id="137658.SAMN05216186_102509"/>
<dbReference type="RefSeq" id="WP_084334492.1">
    <property type="nucleotide sequence ID" value="NZ_FNFD01000002.1"/>
</dbReference>
<evidence type="ECO:0000256" key="1">
    <source>
        <dbReference type="SAM" id="Phobius"/>
    </source>
</evidence>
<reference evidence="3 4" key="1">
    <citation type="submission" date="2016-10" db="EMBL/GenBank/DDBJ databases">
        <authorList>
            <person name="de Groot N.N."/>
        </authorList>
    </citation>
    <scope>NUCLEOTIDE SEQUENCE [LARGE SCALE GENOMIC DNA]</scope>
    <source>
        <strain evidence="3 4">JCM 21544</strain>
    </source>
</reference>
<proteinExistence type="predicted"/>
<accession>A0A1G8W988</accession>
<gene>
    <name evidence="3" type="ORF">SAMN05216186_102509</name>
</gene>
<dbReference type="InterPro" id="IPR051311">
    <property type="entry name" value="DedA_domain"/>
</dbReference>
<evidence type="ECO:0000313" key="3">
    <source>
        <dbReference type="EMBL" id="SDJ74869.1"/>
    </source>
</evidence>
<dbReference type="EMBL" id="FNFD01000002">
    <property type="protein sequence ID" value="SDJ74869.1"/>
    <property type="molecule type" value="Genomic_DNA"/>
</dbReference>
<keyword evidence="1" id="KW-0812">Transmembrane</keyword>
<feature type="transmembrane region" description="Helical" evidence="1">
    <location>
        <begin position="44"/>
        <end position="63"/>
    </location>
</feature>
<evidence type="ECO:0000313" key="4">
    <source>
        <dbReference type="Proteomes" id="UP000198706"/>
    </source>
</evidence>
<keyword evidence="1" id="KW-0472">Membrane</keyword>
<dbReference type="PANTHER" id="PTHR42709:SF4">
    <property type="entry name" value="INNER MEMBRANE PROTEIN YQAA"/>
    <property type="match status" value="1"/>
</dbReference>
<feature type="transmembrane region" description="Helical" evidence="1">
    <location>
        <begin position="122"/>
        <end position="145"/>
    </location>
</feature>
<feature type="domain" description="VTT" evidence="2">
    <location>
        <begin position="40"/>
        <end position="140"/>
    </location>
</feature>
<name>A0A1G8W988_9PSED</name>
<evidence type="ECO:0000259" key="2">
    <source>
        <dbReference type="Pfam" id="PF09335"/>
    </source>
</evidence>
<organism evidence="3 4">
    <name type="scientific">Pseudomonas indica</name>
    <dbReference type="NCBI Taxonomy" id="137658"/>
    <lineage>
        <taxon>Bacteria</taxon>
        <taxon>Pseudomonadati</taxon>
        <taxon>Pseudomonadota</taxon>
        <taxon>Gammaproteobacteria</taxon>
        <taxon>Pseudomonadales</taxon>
        <taxon>Pseudomonadaceae</taxon>
        <taxon>Pseudomonas</taxon>
    </lineage>
</organism>
<dbReference type="InterPro" id="IPR032816">
    <property type="entry name" value="VTT_dom"/>
</dbReference>
<protein>
    <submittedName>
        <fullName evidence="3">Membrane protein YqaA, SNARE-associated domain</fullName>
    </submittedName>
</protein>
<dbReference type="PANTHER" id="PTHR42709">
    <property type="entry name" value="ALKALINE PHOSPHATASE LIKE PROTEIN"/>
    <property type="match status" value="1"/>
</dbReference>
<sequence length="146" mass="15858">MLGEPSAYAGLFLLALVAATLLPAQSEAALVVLLLSGDYSTAGLLAAAIGGNTLGSLVNWLLGRSIEHYRDRRWFPANAEQLARAQRWYHRYGRWSLLLSWLPIVGDPLTLIAGVMREPLPSFLLIVALAKAVRYLVLAAVTMGWG</sequence>
<dbReference type="Proteomes" id="UP000198706">
    <property type="component" value="Unassembled WGS sequence"/>
</dbReference>